<dbReference type="PRINTS" id="PR00722">
    <property type="entry name" value="CHYMOTRYPSIN"/>
</dbReference>
<evidence type="ECO:0000313" key="4">
    <source>
        <dbReference type="EMBL" id="JAC04496.1"/>
    </source>
</evidence>
<dbReference type="FunFam" id="2.40.10.10:FF:000068">
    <property type="entry name" value="transmembrane protease serine 2"/>
    <property type="match status" value="1"/>
</dbReference>
<sequence length="289" mass="30822">ILTTNTMKFFLLCFVLIGTALATPETSLYERLATVLAKNLQPETRIVGGTPAAKSQVTPYLVSLSASSLAYAHVCAGAIIGKEWVLTAAHCLSELQKSAVSVIGLPIYAGLQDRSNVENAQVRNIDFAFAHKQFNVSDVSSPDIALLHVAQGFDFSASVNSAILPYAQESYANQTALTYGWGLTSAGAEQFVQELQVANSTILSVEQCSEVLPEDAPLGANKICAATSACFGDGGSPLVYETSGGSELVGITSWSYLPCGTEGRPAVYTEVSRFVKWIAEVQWAYYVLN</sequence>
<keyword evidence="1" id="KW-1015">Disulfide bond</keyword>
<dbReference type="CDD" id="cd00190">
    <property type="entry name" value="Tryp_SPc"/>
    <property type="match status" value="1"/>
</dbReference>
<feature type="non-terminal residue" evidence="4">
    <location>
        <position position="1"/>
    </location>
</feature>
<dbReference type="OrthoDB" id="10061449at2759"/>
<dbReference type="InterPro" id="IPR043504">
    <property type="entry name" value="Peptidase_S1_PA_chymotrypsin"/>
</dbReference>
<dbReference type="SUPFAM" id="SSF50494">
    <property type="entry name" value="Trypsin-like serine proteases"/>
    <property type="match status" value="1"/>
</dbReference>
<dbReference type="EMBL" id="GAMC01002060">
    <property type="protein sequence ID" value="JAC04496.1"/>
    <property type="molecule type" value="mRNA"/>
</dbReference>
<proteinExistence type="evidence at transcript level"/>
<reference evidence="4" key="1">
    <citation type="submission" date="2013-07" db="EMBL/GenBank/DDBJ databases">
        <authorList>
            <person name="Geib S."/>
        </authorList>
    </citation>
    <scope>NUCLEOTIDE SEQUENCE</scope>
</reference>
<dbReference type="GO" id="GO:0004252">
    <property type="term" value="F:serine-type endopeptidase activity"/>
    <property type="evidence" value="ECO:0007669"/>
    <property type="project" value="InterPro"/>
</dbReference>
<evidence type="ECO:0000256" key="2">
    <source>
        <dbReference type="SAM" id="SignalP"/>
    </source>
</evidence>
<name>W8BT33_CERCA</name>
<protein>
    <submittedName>
        <fullName evidence="4">Lectizyme</fullName>
    </submittedName>
</protein>
<dbReference type="InterPro" id="IPR001314">
    <property type="entry name" value="Peptidase_S1A"/>
</dbReference>
<dbReference type="InterPro" id="IPR018114">
    <property type="entry name" value="TRYPSIN_HIS"/>
</dbReference>
<dbReference type="SMART" id="SM00020">
    <property type="entry name" value="Tryp_SPc"/>
    <property type="match status" value="1"/>
</dbReference>
<dbReference type="GO" id="GO:0006508">
    <property type="term" value="P:proteolysis"/>
    <property type="evidence" value="ECO:0007669"/>
    <property type="project" value="InterPro"/>
</dbReference>
<dbReference type="AlphaFoldDB" id="W8BT33"/>
<dbReference type="Pfam" id="PF00089">
    <property type="entry name" value="Trypsin"/>
    <property type="match status" value="1"/>
</dbReference>
<feature type="domain" description="Peptidase S1" evidence="3">
    <location>
        <begin position="46"/>
        <end position="283"/>
    </location>
</feature>
<dbReference type="MEROPS" id="S01.B68"/>
<dbReference type="PROSITE" id="PS00134">
    <property type="entry name" value="TRYPSIN_HIS"/>
    <property type="match status" value="1"/>
</dbReference>
<feature type="chain" id="PRO_5004906463" evidence="2">
    <location>
        <begin position="23"/>
        <end position="289"/>
    </location>
</feature>
<evidence type="ECO:0000256" key="1">
    <source>
        <dbReference type="ARBA" id="ARBA00023157"/>
    </source>
</evidence>
<organism evidence="4">
    <name type="scientific">Ceratitis capitata</name>
    <name type="common">Mediterranean fruit fly</name>
    <name type="synonym">Tephritis capitata</name>
    <dbReference type="NCBI Taxonomy" id="7213"/>
    <lineage>
        <taxon>Eukaryota</taxon>
        <taxon>Metazoa</taxon>
        <taxon>Ecdysozoa</taxon>
        <taxon>Arthropoda</taxon>
        <taxon>Hexapoda</taxon>
        <taxon>Insecta</taxon>
        <taxon>Pterygota</taxon>
        <taxon>Neoptera</taxon>
        <taxon>Endopterygota</taxon>
        <taxon>Diptera</taxon>
        <taxon>Brachycera</taxon>
        <taxon>Muscomorpha</taxon>
        <taxon>Tephritoidea</taxon>
        <taxon>Tephritidae</taxon>
        <taxon>Ceratitis</taxon>
        <taxon>Ceratitis</taxon>
    </lineage>
</organism>
<dbReference type="Gene3D" id="2.40.10.10">
    <property type="entry name" value="Trypsin-like serine proteases"/>
    <property type="match status" value="1"/>
</dbReference>
<dbReference type="PANTHER" id="PTHR24250">
    <property type="entry name" value="CHYMOTRYPSIN-RELATED"/>
    <property type="match status" value="1"/>
</dbReference>
<gene>
    <name evidence="4" type="primary">GPL</name>
</gene>
<accession>W8BT33</accession>
<dbReference type="InterPro" id="IPR001254">
    <property type="entry name" value="Trypsin_dom"/>
</dbReference>
<keyword evidence="2" id="KW-0732">Signal</keyword>
<dbReference type="PROSITE" id="PS50240">
    <property type="entry name" value="TRYPSIN_DOM"/>
    <property type="match status" value="1"/>
</dbReference>
<reference evidence="4" key="2">
    <citation type="journal article" date="2014" name="BMC Genomics">
        <title>A genomic perspective to assessing quality of mass-reared SIT flies used in Mediterranean fruit fly (Ceratitis capitata) eradication in California.</title>
        <authorList>
            <person name="Calla B."/>
            <person name="Hall B."/>
            <person name="Hou S."/>
            <person name="Geib S.M."/>
        </authorList>
    </citation>
    <scope>NUCLEOTIDE SEQUENCE</scope>
</reference>
<dbReference type="InterPro" id="IPR009003">
    <property type="entry name" value="Peptidase_S1_PA"/>
</dbReference>
<evidence type="ECO:0000259" key="3">
    <source>
        <dbReference type="PROSITE" id="PS50240"/>
    </source>
</evidence>
<feature type="signal peptide" evidence="2">
    <location>
        <begin position="1"/>
        <end position="22"/>
    </location>
</feature>